<accession>A0A5B7J273</accession>
<feature type="compositionally biased region" description="Polar residues" evidence="1">
    <location>
        <begin position="38"/>
        <end position="54"/>
    </location>
</feature>
<dbReference type="AlphaFoldDB" id="A0A5B7J273"/>
<dbReference type="Proteomes" id="UP000324222">
    <property type="component" value="Unassembled WGS sequence"/>
</dbReference>
<evidence type="ECO:0000256" key="1">
    <source>
        <dbReference type="SAM" id="MobiDB-lite"/>
    </source>
</evidence>
<evidence type="ECO:0000313" key="2">
    <source>
        <dbReference type="EMBL" id="MPC86998.1"/>
    </source>
</evidence>
<reference evidence="2 3" key="1">
    <citation type="submission" date="2019-05" db="EMBL/GenBank/DDBJ databases">
        <title>Another draft genome of Portunus trituberculatus and its Hox gene families provides insights of decapod evolution.</title>
        <authorList>
            <person name="Jeong J.-H."/>
            <person name="Song I."/>
            <person name="Kim S."/>
            <person name="Choi T."/>
            <person name="Kim D."/>
            <person name="Ryu S."/>
            <person name="Kim W."/>
        </authorList>
    </citation>
    <scope>NUCLEOTIDE SEQUENCE [LARGE SCALE GENOMIC DNA]</scope>
    <source>
        <tissue evidence="2">Muscle</tissue>
    </source>
</reference>
<gene>
    <name evidence="2" type="ORF">E2C01_081846</name>
</gene>
<dbReference type="EMBL" id="VSRR010073223">
    <property type="protein sequence ID" value="MPC86998.1"/>
    <property type="molecule type" value="Genomic_DNA"/>
</dbReference>
<proteinExistence type="predicted"/>
<feature type="compositionally biased region" description="Basic residues" evidence="1">
    <location>
        <begin position="56"/>
        <end position="66"/>
    </location>
</feature>
<keyword evidence="3" id="KW-1185">Reference proteome</keyword>
<evidence type="ECO:0000313" key="3">
    <source>
        <dbReference type="Proteomes" id="UP000324222"/>
    </source>
</evidence>
<organism evidence="2 3">
    <name type="scientific">Portunus trituberculatus</name>
    <name type="common">Swimming crab</name>
    <name type="synonym">Neptunus trituberculatus</name>
    <dbReference type="NCBI Taxonomy" id="210409"/>
    <lineage>
        <taxon>Eukaryota</taxon>
        <taxon>Metazoa</taxon>
        <taxon>Ecdysozoa</taxon>
        <taxon>Arthropoda</taxon>
        <taxon>Crustacea</taxon>
        <taxon>Multicrustacea</taxon>
        <taxon>Malacostraca</taxon>
        <taxon>Eumalacostraca</taxon>
        <taxon>Eucarida</taxon>
        <taxon>Decapoda</taxon>
        <taxon>Pleocyemata</taxon>
        <taxon>Brachyura</taxon>
        <taxon>Eubrachyura</taxon>
        <taxon>Portunoidea</taxon>
        <taxon>Portunidae</taxon>
        <taxon>Portuninae</taxon>
        <taxon>Portunus</taxon>
    </lineage>
</organism>
<feature type="region of interest" description="Disordered" evidence="1">
    <location>
        <begin position="38"/>
        <end position="66"/>
    </location>
</feature>
<name>A0A5B7J273_PORTR</name>
<sequence>MVETTVARGNIRAALLEEADLVEWGEKTVMSMPAAPITSLTQRRNVSREANQTRGRVVRKKPVSDH</sequence>
<protein>
    <submittedName>
        <fullName evidence="2">Uncharacterized protein</fullName>
    </submittedName>
</protein>
<comment type="caution">
    <text evidence="2">The sequence shown here is derived from an EMBL/GenBank/DDBJ whole genome shotgun (WGS) entry which is preliminary data.</text>
</comment>